<dbReference type="SMART" id="SM00131">
    <property type="entry name" value="KU"/>
    <property type="match status" value="1"/>
</dbReference>
<feature type="chain" id="PRO_5038276698" description="BPTI/Kunitz inhibitor domain-containing protein" evidence="7">
    <location>
        <begin position="19"/>
        <end position="95"/>
    </location>
</feature>
<comment type="caution">
    <text evidence="9">The sequence shown here is derived from an EMBL/GenBank/DDBJ whole genome shotgun (WGS) entry which is preliminary data.</text>
</comment>
<dbReference type="AlphaFoldDB" id="A0A922CGY9"/>
<feature type="signal peptide" evidence="7">
    <location>
        <begin position="1"/>
        <end position="18"/>
    </location>
</feature>
<proteinExistence type="predicted"/>
<dbReference type="EMBL" id="JH668317">
    <property type="protein sequence ID" value="KAG6445187.1"/>
    <property type="molecule type" value="Genomic_DNA"/>
</dbReference>
<dbReference type="GO" id="GO:0005615">
    <property type="term" value="C:extracellular space"/>
    <property type="evidence" value="ECO:0007669"/>
    <property type="project" value="TreeGrafter"/>
</dbReference>
<organism evidence="9 10">
    <name type="scientific">Manduca sexta</name>
    <name type="common">Tobacco hawkmoth</name>
    <name type="synonym">Tobacco hornworm</name>
    <dbReference type="NCBI Taxonomy" id="7130"/>
    <lineage>
        <taxon>Eukaryota</taxon>
        <taxon>Metazoa</taxon>
        <taxon>Ecdysozoa</taxon>
        <taxon>Arthropoda</taxon>
        <taxon>Hexapoda</taxon>
        <taxon>Insecta</taxon>
        <taxon>Pterygota</taxon>
        <taxon>Neoptera</taxon>
        <taxon>Endopterygota</taxon>
        <taxon>Lepidoptera</taxon>
        <taxon>Glossata</taxon>
        <taxon>Ditrysia</taxon>
        <taxon>Bombycoidea</taxon>
        <taxon>Sphingidae</taxon>
        <taxon>Sphinginae</taxon>
        <taxon>Sphingini</taxon>
        <taxon>Manduca</taxon>
    </lineage>
</organism>
<keyword evidence="10" id="KW-1185">Reference proteome</keyword>
<keyword evidence="4" id="KW-0646">Protease inhibitor</keyword>
<sequence>MKLLYFFTLLCCINICLSVKKYYSRPRPQYEIAENDVDTENICLLPFKIGECRAHFYRYGYDPEIKACRVFVYGGCRGNANNFKTLEECQKACEA</sequence>
<evidence type="ECO:0000256" key="3">
    <source>
        <dbReference type="ARBA" id="ARBA00022656"/>
    </source>
</evidence>
<dbReference type="GO" id="GO:0004867">
    <property type="term" value="F:serine-type endopeptidase inhibitor activity"/>
    <property type="evidence" value="ECO:0007669"/>
    <property type="project" value="UniProtKB-KW"/>
</dbReference>
<reference evidence="9" key="1">
    <citation type="journal article" date="2016" name="Insect Biochem. Mol. Biol.">
        <title>Multifaceted biological insights from a draft genome sequence of the tobacco hornworm moth, Manduca sexta.</title>
        <authorList>
            <person name="Kanost M.R."/>
            <person name="Arrese E.L."/>
            <person name="Cao X."/>
            <person name="Chen Y.R."/>
            <person name="Chellapilla S."/>
            <person name="Goldsmith M.R."/>
            <person name="Grosse-Wilde E."/>
            <person name="Heckel D.G."/>
            <person name="Herndon N."/>
            <person name="Jiang H."/>
            <person name="Papanicolaou A."/>
            <person name="Qu J."/>
            <person name="Soulages J.L."/>
            <person name="Vogel H."/>
            <person name="Walters J."/>
            <person name="Waterhouse R.M."/>
            <person name="Ahn S.J."/>
            <person name="Almeida F.C."/>
            <person name="An C."/>
            <person name="Aqrawi P."/>
            <person name="Bretschneider A."/>
            <person name="Bryant W.B."/>
            <person name="Bucks S."/>
            <person name="Chao H."/>
            <person name="Chevignon G."/>
            <person name="Christen J.M."/>
            <person name="Clarke D.F."/>
            <person name="Dittmer N.T."/>
            <person name="Ferguson L.C.F."/>
            <person name="Garavelou S."/>
            <person name="Gordon K.H.J."/>
            <person name="Gunaratna R.T."/>
            <person name="Han Y."/>
            <person name="Hauser F."/>
            <person name="He Y."/>
            <person name="Heidel-Fischer H."/>
            <person name="Hirsh A."/>
            <person name="Hu Y."/>
            <person name="Jiang H."/>
            <person name="Kalra D."/>
            <person name="Klinner C."/>
            <person name="Konig C."/>
            <person name="Kovar C."/>
            <person name="Kroll A.R."/>
            <person name="Kuwar S.S."/>
            <person name="Lee S.L."/>
            <person name="Lehman R."/>
            <person name="Li K."/>
            <person name="Li Z."/>
            <person name="Liang H."/>
            <person name="Lovelace S."/>
            <person name="Lu Z."/>
            <person name="Mansfield J.H."/>
            <person name="McCulloch K.J."/>
            <person name="Mathew T."/>
            <person name="Morton B."/>
            <person name="Muzny D.M."/>
            <person name="Neunemann D."/>
            <person name="Ongeri F."/>
            <person name="Pauchet Y."/>
            <person name="Pu L.L."/>
            <person name="Pyrousis I."/>
            <person name="Rao X.J."/>
            <person name="Redding A."/>
            <person name="Roesel C."/>
            <person name="Sanchez-Gracia A."/>
            <person name="Schaack S."/>
            <person name="Shukla A."/>
            <person name="Tetreau G."/>
            <person name="Wang Y."/>
            <person name="Xiong G.H."/>
            <person name="Traut W."/>
            <person name="Walsh T.K."/>
            <person name="Worley K.C."/>
            <person name="Wu D."/>
            <person name="Wu W."/>
            <person name="Wu Y.Q."/>
            <person name="Zhang X."/>
            <person name="Zou Z."/>
            <person name="Zucker H."/>
            <person name="Briscoe A.D."/>
            <person name="Burmester T."/>
            <person name="Clem R.J."/>
            <person name="Feyereisen R."/>
            <person name="Grimmelikhuijzen C.J.P."/>
            <person name="Hamodrakas S.J."/>
            <person name="Hansson B.S."/>
            <person name="Huguet E."/>
            <person name="Jermiin L.S."/>
            <person name="Lan Q."/>
            <person name="Lehman H.K."/>
            <person name="Lorenzen M."/>
            <person name="Merzendorfer H."/>
            <person name="Michalopoulos I."/>
            <person name="Morton D.B."/>
            <person name="Muthukrishnan S."/>
            <person name="Oakeshott J.G."/>
            <person name="Palmer W."/>
            <person name="Park Y."/>
            <person name="Passarelli A.L."/>
            <person name="Rozas J."/>
            <person name="Schwartz L.M."/>
            <person name="Smith W."/>
            <person name="Southgate A."/>
            <person name="Vilcinskas A."/>
            <person name="Vogt R."/>
            <person name="Wang P."/>
            <person name="Werren J."/>
            <person name="Yu X.Q."/>
            <person name="Zhou J.J."/>
            <person name="Brown S.J."/>
            <person name="Scherer S.E."/>
            <person name="Richards S."/>
            <person name="Blissard G.W."/>
        </authorList>
    </citation>
    <scope>NUCLEOTIDE SEQUENCE</scope>
</reference>
<dbReference type="Pfam" id="PF00014">
    <property type="entry name" value="Kunitz_BPTI"/>
    <property type="match status" value="1"/>
</dbReference>
<evidence type="ECO:0000313" key="10">
    <source>
        <dbReference type="Proteomes" id="UP000791440"/>
    </source>
</evidence>
<evidence type="ECO:0000259" key="8">
    <source>
        <dbReference type="PROSITE" id="PS50279"/>
    </source>
</evidence>
<name>A0A922CGY9_MANSE</name>
<evidence type="ECO:0000256" key="5">
    <source>
        <dbReference type="ARBA" id="ARBA00022900"/>
    </source>
</evidence>
<keyword evidence="5" id="KW-0722">Serine protease inhibitor</keyword>
<keyword evidence="3" id="KW-0800">Toxin</keyword>
<keyword evidence="2" id="KW-0964">Secreted</keyword>
<dbReference type="InterPro" id="IPR002223">
    <property type="entry name" value="Kunitz_BPTI"/>
</dbReference>
<keyword evidence="7" id="KW-0732">Signal</keyword>
<dbReference type="PANTHER" id="PTHR10083">
    <property type="entry name" value="KUNITZ-TYPE PROTEASE INHIBITOR-RELATED"/>
    <property type="match status" value="1"/>
</dbReference>
<dbReference type="InterPro" id="IPR020901">
    <property type="entry name" value="Prtase_inh_Kunz-CS"/>
</dbReference>
<dbReference type="InterPro" id="IPR050098">
    <property type="entry name" value="TFPI/VKTCI-like"/>
</dbReference>
<evidence type="ECO:0000313" key="9">
    <source>
        <dbReference type="EMBL" id="KAG6445188.1"/>
    </source>
</evidence>
<reference evidence="9" key="2">
    <citation type="submission" date="2020-12" db="EMBL/GenBank/DDBJ databases">
        <authorList>
            <person name="Kanost M."/>
        </authorList>
    </citation>
    <scope>NUCLEOTIDE SEQUENCE</scope>
</reference>
<keyword evidence="6" id="KW-1015">Disulfide bond</keyword>
<accession>A0A922CGY9</accession>
<evidence type="ECO:0000256" key="7">
    <source>
        <dbReference type="SAM" id="SignalP"/>
    </source>
</evidence>
<feature type="domain" description="BPTI/Kunitz inhibitor" evidence="8">
    <location>
        <begin position="43"/>
        <end position="93"/>
    </location>
</feature>
<gene>
    <name evidence="9" type="ORF">O3G_MSEX003770</name>
</gene>
<dbReference type="PANTHER" id="PTHR10083:SF217">
    <property type="entry name" value="BOOPHILIN-H2"/>
    <property type="match status" value="1"/>
</dbReference>
<dbReference type="PROSITE" id="PS00280">
    <property type="entry name" value="BPTI_KUNITZ_1"/>
    <property type="match status" value="1"/>
</dbReference>
<evidence type="ECO:0000256" key="1">
    <source>
        <dbReference type="ARBA" id="ARBA00004613"/>
    </source>
</evidence>
<dbReference type="PRINTS" id="PR00759">
    <property type="entry name" value="BASICPTASE"/>
</dbReference>
<dbReference type="InterPro" id="IPR036880">
    <property type="entry name" value="Kunitz_BPTI_sf"/>
</dbReference>
<dbReference type="PROSITE" id="PS50279">
    <property type="entry name" value="BPTI_KUNITZ_2"/>
    <property type="match status" value="1"/>
</dbReference>
<dbReference type="FunFam" id="4.10.410.10:FF:000006">
    <property type="entry name" value="Serine peptidase inhibitor, Kunitz type 1"/>
    <property type="match status" value="1"/>
</dbReference>
<dbReference type="Proteomes" id="UP000791440">
    <property type="component" value="Unassembled WGS sequence"/>
</dbReference>
<dbReference type="SUPFAM" id="SSF57362">
    <property type="entry name" value="BPTI-like"/>
    <property type="match status" value="1"/>
</dbReference>
<protein>
    <recommendedName>
        <fullName evidence="8">BPTI/Kunitz inhibitor domain-containing protein</fullName>
    </recommendedName>
</protein>
<evidence type="ECO:0000256" key="2">
    <source>
        <dbReference type="ARBA" id="ARBA00022525"/>
    </source>
</evidence>
<dbReference type="EMBL" id="JH668317">
    <property type="protein sequence ID" value="KAG6445188.1"/>
    <property type="molecule type" value="Genomic_DNA"/>
</dbReference>
<dbReference type="Gene3D" id="4.10.410.10">
    <property type="entry name" value="Pancreatic trypsin inhibitor Kunitz domain"/>
    <property type="match status" value="1"/>
</dbReference>
<comment type="subcellular location">
    <subcellularLocation>
        <location evidence="1">Secreted</location>
    </subcellularLocation>
</comment>
<evidence type="ECO:0000256" key="4">
    <source>
        <dbReference type="ARBA" id="ARBA00022690"/>
    </source>
</evidence>
<dbReference type="CDD" id="cd00109">
    <property type="entry name" value="Kunitz-type"/>
    <property type="match status" value="1"/>
</dbReference>
<evidence type="ECO:0000256" key="6">
    <source>
        <dbReference type="ARBA" id="ARBA00023157"/>
    </source>
</evidence>